<keyword evidence="14" id="KW-1185">Reference proteome</keyword>
<evidence type="ECO:0000259" key="11">
    <source>
        <dbReference type="PROSITE" id="PS51760"/>
    </source>
</evidence>
<evidence type="ECO:0000256" key="10">
    <source>
        <dbReference type="SAM" id="SignalP"/>
    </source>
</evidence>
<evidence type="ECO:0000256" key="1">
    <source>
        <dbReference type="ARBA" id="ARBA00000681"/>
    </source>
</evidence>
<dbReference type="Proteomes" id="UP001160483">
    <property type="component" value="Unassembled WGS sequence"/>
</dbReference>
<gene>
    <name evidence="13" type="ORF">PBS001_LOCUS6832</name>
    <name evidence="12" type="ORF">PBS003_LOCUS4298</name>
</gene>
<dbReference type="EC" id="3.2.1.8" evidence="3"/>
<evidence type="ECO:0000256" key="7">
    <source>
        <dbReference type="ARBA" id="ARBA00023277"/>
    </source>
</evidence>
<keyword evidence="8" id="KW-0326">Glycosidase</keyword>
<dbReference type="PANTHER" id="PTHR31490:SF88">
    <property type="entry name" value="BETA-XYLANASE"/>
    <property type="match status" value="1"/>
</dbReference>
<accession>A0AAU9KYF6</accession>
<dbReference type="GO" id="GO:0045493">
    <property type="term" value="P:xylan catabolic process"/>
    <property type="evidence" value="ECO:0007669"/>
    <property type="project" value="UniProtKB-KW"/>
</dbReference>
<name>A0AAU9KYF6_9STRA</name>
<dbReference type="SMART" id="SM00633">
    <property type="entry name" value="Glyco_10"/>
    <property type="match status" value="1"/>
</dbReference>
<comment type="catalytic activity">
    <reaction evidence="1">
        <text>Endohydrolysis of (1-&gt;4)-beta-D-xylosidic linkages in xylans.</text>
        <dbReference type="EC" id="3.2.1.8"/>
    </reaction>
</comment>
<organism evidence="12 15">
    <name type="scientific">Peronospora belbahrii</name>
    <dbReference type="NCBI Taxonomy" id="622444"/>
    <lineage>
        <taxon>Eukaryota</taxon>
        <taxon>Sar</taxon>
        <taxon>Stramenopiles</taxon>
        <taxon>Oomycota</taxon>
        <taxon>Peronosporomycetes</taxon>
        <taxon>Peronosporales</taxon>
        <taxon>Peronosporaceae</taxon>
        <taxon>Peronospora</taxon>
    </lineage>
</organism>
<feature type="signal peptide" evidence="10">
    <location>
        <begin position="1"/>
        <end position="19"/>
    </location>
</feature>
<proteinExistence type="inferred from homology"/>
<keyword evidence="4" id="KW-0858">Xylan degradation</keyword>
<dbReference type="InterPro" id="IPR017853">
    <property type="entry name" value="GH"/>
</dbReference>
<dbReference type="Proteomes" id="UP001158986">
    <property type="component" value="Unassembled WGS sequence"/>
</dbReference>
<evidence type="ECO:0000256" key="9">
    <source>
        <dbReference type="ARBA" id="ARBA00023326"/>
    </source>
</evidence>
<evidence type="ECO:0000313" key="15">
    <source>
        <dbReference type="Proteomes" id="UP001160483"/>
    </source>
</evidence>
<dbReference type="SUPFAM" id="SSF51445">
    <property type="entry name" value="(Trans)glycosidases"/>
    <property type="match status" value="1"/>
</dbReference>
<dbReference type="GO" id="GO:0031176">
    <property type="term" value="F:endo-1,4-beta-xylanase activity"/>
    <property type="evidence" value="ECO:0007669"/>
    <property type="project" value="UniProtKB-EC"/>
</dbReference>
<comment type="similarity">
    <text evidence="2">Belongs to the glycosyl hydrolase 10 (cellulase F) family.</text>
</comment>
<comment type="caution">
    <text evidence="12">The sequence shown here is derived from an EMBL/GenBank/DDBJ whole genome shotgun (WGS) entry which is preliminary data.</text>
</comment>
<keyword evidence="5 10" id="KW-0732">Signal</keyword>
<evidence type="ECO:0000256" key="4">
    <source>
        <dbReference type="ARBA" id="ARBA00022651"/>
    </source>
</evidence>
<evidence type="ECO:0000313" key="13">
    <source>
        <dbReference type="EMBL" id="CAH0520347.1"/>
    </source>
</evidence>
<dbReference type="EMBL" id="CAKKTJ010000178">
    <property type="protein sequence ID" value="CAH0477555.1"/>
    <property type="molecule type" value="Genomic_DNA"/>
</dbReference>
<dbReference type="PROSITE" id="PS51760">
    <property type="entry name" value="GH10_2"/>
    <property type="match status" value="1"/>
</dbReference>
<evidence type="ECO:0000313" key="12">
    <source>
        <dbReference type="EMBL" id="CAH0477555.1"/>
    </source>
</evidence>
<evidence type="ECO:0000256" key="6">
    <source>
        <dbReference type="ARBA" id="ARBA00022801"/>
    </source>
</evidence>
<evidence type="ECO:0000256" key="5">
    <source>
        <dbReference type="ARBA" id="ARBA00022729"/>
    </source>
</evidence>
<dbReference type="InterPro" id="IPR044846">
    <property type="entry name" value="GH10"/>
</dbReference>
<evidence type="ECO:0000256" key="3">
    <source>
        <dbReference type="ARBA" id="ARBA00012590"/>
    </source>
</evidence>
<reference evidence="12 14" key="1">
    <citation type="submission" date="2021-11" db="EMBL/GenBank/DDBJ databases">
        <authorList>
            <person name="Islam A."/>
            <person name="Islam S."/>
            <person name="Flora M.S."/>
            <person name="Rahman M."/>
            <person name="Ziaur R.M."/>
            <person name="Epstein J.H."/>
            <person name="Hassan M."/>
            <person name="Klassen M."/>
            <person name="Woodard K."/>
            <person name="Webb A."/>
            <person name="Webby R.J."/>
            <person name="El Zowalaty M.E."/>
        </authorList>
    </citation>
    <scope>NUCLEOTIDE SEQUENCE</scope>
    <source>
        <strain evidence="13">Pbs1</strain>
        <strain evidence="12">Pbs3</strain>
    </source>
</reference>
<keyword evidence="7" id="KW-0119">Carbohydrate metabolism</keyword>
<dbReference type="Pfam" id="PF00331">
    <property type="entry name" value="Glyco_hydro_10"/>
    <property type="match status" value="1"/>
</dbReference>
<sequence>MMAAIAFAVGASLVANAFADPRVMIESTYTGKKGLNDLAKDLGKYMGTAIDIKQLSDKCQAGVLKDTKEFGMITPANSMTWDAIEAKRGVFTFEDADTIVAFAKKAGAQVRCSTLICHKQVPEWVQKLEKAELLEAMSNYITKVMTHFGSSCLIWDVVSEAFEEDGSYRQSFWYKKAGMDYIFTAFKTANTVTQKLGLKNRLYYSDYNISVINNKSDAVLKMVTSLRRKKLWVEGLSAQSHYLASEWVAGAHIFNNFRRFTSIKMDVAITELDVRTSSANPNVTEQQQQVSVYANVMSACKKTVRCVGVTTWNFVDSYSWTKSSASLPYSQPNGPNTPLVRKATYDAIADGWI</sequence>
<feature type="chain" id="PRO_5043695319" description="endo-1,4-beta-xylanase" evidence="10">
    <location>
        <begin position="20"/>
        <end position="353"/>
    </location>
</feature>
<dbReference type="PRINTS" id="PR00134">
    <property type="entry name" value="GLHYDRLASE10"/>
</dbReference>
<dbReference type="Gene3D" id="3.20.20.80">
    <property type="entry name" value="Glycosidases"/>
    <property type="match status" value="1"/>
</dbReference>
<evidence type="ECO:0000256" key="8">
    <source>
        <dbReference type="ARBA" id="ARBA00023295"/>
    </source>
</evidence>
<feature type="domain" description="GH10" evidence="11">
    <location>
        <begin position="32"/>
        <end position="351"/>
    </location>
</feature>
<dbReference type="EMBL" id="CAKLCB010000351">
    <property type="protein sequence ID" value="CAH0520347.1"/>
    <property type="molecule type" value="Genomic_DNA"/>
</dbReference>
<keyword evidence="6" id="KW-0378">Hydrolase</keyword>
<dbReference type="InterPro" id="IPR001000">
    <property type="entry name" value="GH10_dom"/>
</dbReference>
<evidence type="ECO:0000256" key="2">
    <source>
        <dbReference type="ARBA" id="ARBA00007495"/>
    </source>
</evidence>
<evidence type="ECO:0000313" key="14">
    <source>
        <dbReference type="Proteomes" id="UP001158986"/>
    </source>
</evidence>
<dbReference type="AlphaFoldDB" id="A0AAU9KYF6"/>
<keyword evidence="9" id="KW-0624">Polysaccharide degradation</keyword>
<protein>
    <recommendedName>
        <fullName evidence="3">endo-1,4-beta-xylanase</fullName>
        <ecNumber evidence="3">3.2.1.8</ecNumber>
    </recommendedName>
</protein>
<dbReference type="PANTHER" id="PTHR31490">
    <property type="entry name" value="GLYCOSYL HYDROLASE"/>
    <property type="match status" value="1"/>
</dbReference>